<proteinExistence type="inferred from homology"/>
<sequence length="143" mass="16040">MEKYVELIKPVADSLGLDIIETELINKDLLEISIANKNYEPIDLDTCTRAAEAFGEALDYEIGLDVGSAGAEREIDAEDFDSLVDQYVLVQFVNPFMGADYVEGTVVSVDDQDIVISYRQKHALKEVKIERLNIKMLRLAVKL</sequence>
<dbReference type="GO" id="GO:0000028">
    <property type="term" value="P:ribosomal small subunit assembly"/>
    <property type="evidence" value="ECO:0007669"/>
    <property type="project" value="TreeGrafter"/>
</dbReference>
<dbReference type="GO" id="GO:0005829">
    <property type="term" value="C:cytosol"/>
    <property type="evidence" value="ECO:0007669"/>
    <property type="project" value="TreeGrafter"/>
</dbReference>
<dbReference type="GO" id="GO:0006412">
    <property type="term" value="P:translation"/>
    <property type="evidence" value="ECO:0007669"/>
    <property type="project" value="TreeGrafter"/>
</dbReference>
<dbReference type="EMBL" id="CP060715">
    <property type="protein sequence ID" value="QNN60356.1"/>
    <property type="molecule type" value="Genomic_DNA"/>
</dbReference>
<feature type="domain" description="Ribosome maturation factor RimP C-terminal" evidence="2">
    <location>
        <begin position="77"/>
        <end position="142"/>
    </location>
</feature>
<dbReference type="InterPro" id="IPR035956">
    <property type="entry name" value="RimP_N_sf"/>
</dbReference>
<gene>
    <name evidence="1" type="primary">rimP</name>
    <name evidence="3" type="ORF">H9L01_08255</name>
</gene>
<evidence type="ECO:0000313" key="3">
    <source>
        <dbReference type="EMBL" id="QNN60356.1"/>
    </source>
</evidence>
<comment type="function">
    <text evidence="1">Required for maturation of 30S ribosomal subunits.</text>
</comment>
<evidence type="ECO:0000259" key="2">
    <source>
        <dbReference type="Pfam" id="PF17384"/>
    </source>
</evidence>
<dbReference type="AlphaFoldDB" id="A0A7G9RXN1"/>
<comment type="subcellular location">
    <subcellularLocation>
        <location evidence="1">Cytoplasm</location>
    </subcellularLocation>
</comment>
<dbReference type="SUPFAM" id="SSF75420">
    <property type="entry name" value="YhbC-like, N-terminal domain"/>
    <property type="match status" value="1"/>
</dbReference>
<dbReference type="PANTHER" id="PTHR33867:SF1">
    <property type="entry name" value="RIBOSOME MATURATION FACTOR RIMP"/>
    <property type="match status" value="1"/>
</dbReference>
<protein>
    <recommendedName>
        <fullName evidence="1">Ribosome maturation factor RimP</fullName>
    </recommendedName>
</protein>
<dbReference type="Pfam" id="PF17384">
    <property type="entry name" value="DUF150_C"/>
    <property type="match status" value="1"/>
</dbReference>
<comment type="similarity">
    <text evidence="1">Belongs to the RimP family.</text>
</comment>
<keyword evidence="4" id="KW-1185">Reference proteome</keyword>
<dbReference type="PANTHER" id="PTHR33867">
    <property type="entry name" value="RIBOSOME MATURATION FACTOR RIMP"/>
    <property type="match status" value="1"/>
</dbReference>
<accession>A0A7G9RXN1</accession>
<evidence type="ECO:0000313" key="4">
    <source>
        <dbReference type="Proteomes" id="UP000515928"/>
    </source>
</evidence>
<dbReference type="KEGG" id="eio:H9L01_08255"/>
<dbReference type="Gene3D" id="2.30.30.180">
    <property type="entry name" value="Ribosome maturation factor RimP, C-terminal domain"/>
    <property type="match status" value="1"/>
</dbReference>
<dbReference type="InterPro" id="IPR028998">
    <property type="entry name" value="RimP_C"/>
</dbReference>
<keyword evidence="1" id="KW-0690">Ribosome biogenesis</keyword>
<dbReference type="Proteomes" id="UP000515928">
    <property type="component" value="Chromosome"/>
</dbReference>
<dbReference type="RefSeq" id="WP_187533485.1">
    <property type="nucleotide sequence ID" value="NZ_CBCSHU010000004.1"/>
</dbReference>
<dbReference type="InterPro" id="IPR036847">
    <property type="entry name" value="RimP_C_sf"/>
</dbReference>
<keyword evidence="1" id="KW-0963">Cytoplasm</keyword>
<dbReference type="HAMAP" id="MF_01077">
    <property type="entry name" value="RimP"/>
    <property type="match status" value="1"/>
</dbReference>
<name>A0A7G9RXN1_9FIRM</name>
<evidence type="ECO:0000256" key="1">
    <source>
        <dbReference type="HAMAP-Rule" id="MF_01077"/>
    </source>
</evidence>
<organism evidence="3 4">
    <name type="scientific">Erysipelothrix inopinata</name>
    <dbReference type="NCBI Taxonomy" id="225084"/>
    <lineage>
        <taxon>Bacteria</taxon>
        <taxon>Bacillati</taxon>
        <taxon>Bacillota</taxon>
        <taxon>Erysipelotrichia</taxon>
        <taxon>Erysipelotrichales</taxon>
        <taxon>Erysipelotrichaceae</taxon>
        <taxon>Erysipelothrix</taxon>
    </lineage>
</organism>
<dbReference type="InterPro" id="IPR003728">
    <property type="entry name" value="Ribosome_maturation_RimP"/>
</dbReference>
<dbReference type="SUPFAM" id="SSF74942">
    <property type="entry name" value="YhbC-like, C-terminal domain"/>
    <property type="match status" value="1"/>
</dbReference>
<reference evidence="3 4" key="1">
    <citation type="submission" date="2020-08" db="EMBL/GenBank/DDBJ databases">
        <title>Genome sequence of Erysipelothrix inopinata DSM 15511T.</title>
        <authorList>
            <person name="Hyun D.-W."/>
            <person name="Bae J.-W."/>
        </authorList>
    </citation>
    <scope>NUCLEOTIDE SEQUENCE [LARGE SCALE GENOMIC DNA]</scope>
    <source>
        <strain evidence="3 4">DSM 15511</strain>
    </source>
</reference>